<keyword evidence="7" id="KW-0472">Membrane</keyword>
<dbReference type="InterPro" id="IPR017900">
    <property type="entry name" value="4Fe4S_Fe_S_CS"/>
</dbReference>
<dbReference type="NCBIfam" id="TIGR02745">
    <property type="entry name" value="ccoG_rdxA_fixG"/>
    <property type="match status" value="1"/>
</dbReference>
<keyword evidence="1" id="KW-0813">Transport</keyword>
<feature type="transmembrane region" description="Helical" evidence="7">
    <location>
        <begin position="46"/>
        <end position="69"/>
    </location>
</feature>
<organism evidence="9 10">
    <name type="scientific">Halomonas eurihalina</name>
    <dbReference type="NCBI Taxonomy" id="42566"/>
    <lineage>
        <taxon>Bacteria</taxon>
        <taxon>Pseudomonadati</taxon>
        <taxon>Pseudomonadota</taxon>
        <taxon>Gammaproteobacteria</taxon>
        <taxon>Oceanospirillales</taxon>
        <taxon>Halomonadaceae</taxon>
        <taxon>Halomonas</taxon>
    </lineage>
</organism>
<evidence type="ECO:0000313" key="9">
    <source>
        <dbReference type="EMBL" id="TZG33753.1"/>
    </source>
</evidence>
<feature type="transmembrane region" description="Helical" evidence="7">
    <location>
        <begin position="195"/>
        <end position="214"/>
    </location>
</feature>
<dbReference type="Pfam" id="PF11614">
    <property type="entry name" value="FixG_C"/>
    <property type="match status" value="1"/>
</dbReference>
<dbReference type="Gene3D" id="2.60.40.10">
    <property type="entry name" value="Immunoglobulins"/>
    <property type="match status" value="1"/>
</dbReference>
<comment type="caution">
    <text evidence="9">The sequence shown here is derived from an EMBL/GenBank/DDBJ whole genome shotgun (WGS) entry which is preliminary data.</text>
</comment>
<dbReference type="GO" id="GO:0051539">
    <property type="term" value="F:4 iron, 4 sulfur cluster binding"/>
    <property type="evidence" value="ECO:0007669"/>
    <property type="project" value="UniProtKB-KW"/>
</dbReference>
<keyword evidence="3" id="KW-0479">Metal-binding</keyword>
<keyword evidence="5" id="KW-0408">Iron</keyword>
<evidence type="ECO:0000256" key="1">
    <source>
        <dbReference type="ARBA" id="ARBA00022448"/>
    </source>
</evidence>
<dbReference type="InterPro" id="IPR051684">
    <property type="entry name" value="Electron_Trans/Redox"/>
</dbReference>
<dbReference type="AlphaFoldDB" id="A0A5D9CRE1"/>
<feature type="transmembrane region" description="Helical" evidence="7">
    <location>
        <begin position="336"/>
        <end position="355"/>
    </location>
</feature>
<evidence type="ECO:0000259" key="8">
    <source>
        <dbReference type="PROSITE" id="PS51379"/>
    </source>
</evidence>
<dbReference type="InterPro" id="IPR017896">
    <property type="entry name" value="4Fe4S_Fe-S-bd"/>
</dbReference>
<accession>A0A5D9CRE1</accession>
<dbReference type="PANTHER" id="PTHR30176">
    <property type="entry name" value="FERREDOXIN-TYPE PROTEIN NAPH"/>
    <property type="match status" value="1"/>
</dbReference>
<keyword evidence="2" id="KW-0004">4Fe-4S</keyword>
<keyword evidence="10" id="KW-1185">Reference proteome</keyword>
<sequence length="467" mass="53040">MSQDILYRAADDRIPVTELGHSLYAPRRHIQVREVRGRFQRWRRGLNVSLMSAFFALPWVTLNGQPAVWFDLPGRAFHLFGMTFYPQEFMLLSWLLIIAAFALFFVTVLAGRLWCGYACPQSVWTWWFIWVEHRLEGPRHRRVKREQCNMDVDTACRKGFKHVIWLVIALATGLTFVGYFAPIRDLIMALPRLEASGWAYVWLGLIAAFTYLNAGWLREQICLHMCPYARFQAVMFDRDTLTVSYDAERGEPRAPHRRATGTEGPGDCVDCGLCVQVCPTGIDIRDGLQHACIDCAACIDACDGVMDRLGRPRGLIRYATENALAGKPARIGRPRLLGYLAMLLAMLALFAVTLAERTPLDLDVERDRQRLFRVTPQGDIANVYTLTVRNLDNTDHRYRLAISGLAGLTLDKRKFAVPAGQSRQWVVEASVDRQAIHRPSHDIQWHLKAIDADISLSHDSRFLGGTP</sequence>
<dbReference type="SUPFAM" id="SSF54862">
    <property type="entry name" value="4Fe-4S ferredoxins"/>
    <property type="match status" value="1"/>
</dbReference>
<dbReference type="InterPro" id="IPR032879">
    <property type="entry name" value="FixG_C"/>
</dbReference>
<dbReference type="OrthoDB" id="9811700at2"/>
<feature type="transmembrane region" description="Helical" evidence="7">
    <location>
        <begin position="89"/>
        <end position="110"/>
    </location>
</feature>
<dbReference type="GO" id="GO:0046872">
    <property type="term" value="F:metal ion binding"/>
    <property type="evidence" value="ECO:0007669"/>
    <property type="project" value="UniProtKB-KW"/>
</dbReference>
<keyword evidence="4" id="KW-0249">Electron transport</keyword>
<feature type="transmembrane region" description="Helical" evidence="7">
    <location>
        <begin position="163"/>
        <end position="183"/>
    </location>
</feature>
<evidence type="ECO:0000256" key="4">
    <source>
        <dbReference type="ARBA" id="ARBA00022982"/>
    </source>
</evidence>
<feature type="domain" description="4Fe-4S ferredoxin-type" evidence="8">
    <location>
        <begin position="257"/>
        <end position="287"/>
    </location>
</feature>
<proteinExistence type="predicted"/>
<dbReference type="Pfam" id="PF12801">
    <property type="entry name" value="Fer4_5"/>
    <property type="match status" value="1"/>
</dbReference>
<evidence type="ECO:0000256" key="5">
    <source>
        <dbReference type="ARBA" id="ARBA00023004"/>
    </source>
</evidence>
<keyword evidence="7" id="KW-1133">Transmembrane helix</keyword>
<keyword evidence="7" id="KW-0812">Transmembrane</keyword>
<protein>
    <submittedName>
        <fullName evidence="9">Cytochrome c oxidase accessory protein CcoG</fullName>
    </submittedName>
</protein>
<evidence type="ECO:0000313" key="10">
    <source>
        <dbReference type="Proteomes" id="UP000324260"/>
    </source>
</evidence>
<dbReference type="PANTHER" id="PTHR30176:SF3">
    <property type="entry name" value="FERREDOXIN-TYPE PROTEIN NAPH"/>
    <property type="match status" value="1"/>
</dbReference>
<evidence type="ECO:0000256" key="2">
    <source>
        <dbReference type="ARBA" id="ARBA00022485"/>
    </source>
</evidence>
<dbReference type="InterPro" id="IPR014116">
    <property type="entry name" value="Cyt_c_oxidase_cbb3_FixG"/>
</dbReference>
<reference evidence="9 10" key="1">
    <citation type="submission" date="2019-08" db="EMBL/GenBank/DDBJ databases">
        <title>Draft Genome Sequence of Halomonas eurihalina Isolated from Preserved Hide-surface.</title>
        <authorList>
            <person name="Hussain S.A."/>
            <person name="Xu A."/>
            <person name="Sarker M."/>
            <person name="Sommers C."/>
        </authorList>
    </citation>
    <scope>NUCLEOTIDE SEQUENCE [LARGE SCALE GENOMIC DNA]</scope>
    <source>
        <strain evidence="9 10">MS1</strain>
    </source>
</reference>
<evidence type="ECO:0000256" key="6">
    <source>
        <dbReference type="ARBA" id="ARBA00023014"/>
    </source>
</evidence>
<dbReference type="InterPro" id="IPR013783">
    <property type="entry name" value="Ig-like_fold"/>
</dbReference>
<gene>
    <name evidence="9" type="primary">ccoG</name>
    <name evidence="9" type="ORF">FZZ93_14965</name>
</gene>
<dbReference type="Pfam" id="PF13746">
    <property type="entry name" value="Fer4_18"/>
    <property type="match status" value="1"/>
</dbReference>
<dbReference type="Proteomes" id="UP000324260">
    <property type="component" value="Unassembled WGS sequence"/>
</dbReference>
<dbReference type="PROSITE" id="PS51379">
    <property type="entry name" value="4FE4S_FER_2"/>
    <property type="match status" value="1"/>
</dbReference>
<dbReference type="PROSITE" id="PS00198">
    <property type="entry name" value="4FE4S_FER_1"/>
    <property type="match status" value="1"/>
</dbReference>
<dbReference type="EMBL" id="VTPU01000017">
    <property type="protein sequence ID" value="TZG33753.1"/>
    <property type="molecule type" value="Genomic_DNA"/>
</dbReference>
<evidence type="ECO:0000256" key="3">
    <source>
        <dbReference type="ARBA" id="ARBA00022723"/>
    </source>
</evidence>
<dbReference type="RefSeq" id="WP_149323112.1">
    <property type="nucleotide sequence ID" value="NZ_JARWAH010000008.1"/>
</dbReference>
<keyword evidence="6" id="KW-0411">Iron-sulfur</keyword>
<dbReference type="GO" id="GO:0005886">
    <property type="term" value="C:plasma membrane"/>
    <property type="evidence" value="ECO:0007669"/>
    <property type="project" value="TreeGrafter"/>
</dbReference>
<name>A0A5D9CRE1_HALER</name>
<evidence type="ECO:0000256" key="7">
    <source>
        <dbReference type="SAM" id="Phobius"/>
    </source>
</evidence>